<keyword evidence="4" id="KW-0949">S-adenosyl-L-methionine</keyword>
<dbReference type="PROSITE" id="PS00092">
    <property type="entry name" value="N6_MTASE"/>
    <property type="match status" value="1"/>
</dbReference>
<comment type="caution">
    <text evidence="6">The sequence shown here is derived from an EMBL/GenBank/DDBJ whole genome shotgun (WGS) entry which is preliminary data.</text>
</comment>
<keyword evidence="2" id="KW-0489">Methyltransferase</keyword>
<dbReference type="InterPro" id="IPR002295">
    <property type="entry name" value="N4/N6-MTase_EcoPI_Mod-like"/>
</dbReference>
<evidence type="ECO:0000313" key="6">
    <source>
        <dbReference type="EMBL" id="GFG62088.1"/>
    </source>
</evidence>
<evidence type="ECO:0000256" key="4">
    <source>
        <dbReference type="ARBA" id="ARBA00022691"/>
    </source>
</evidence>
<keyword evidence="3" id="KW-0808">Transferase</keyword>
<dbReference type="GO" id="GO:0032259">
    <property type="term" value="P:methylation"/>
    <property type="evidence" value="ECO:0007669"/>
    <property type="project" value="UniProtKB-KW"/>
</dbReference>
<dbReference type="RefSeq" id="WP_193491552.1">
    <property type="nucleotide sequence ID" value="NZ_BAAAMC010000051.1"/>
</dbReference>
<dbReference type="EMBL" id="BLKT01000003">
    <property type="protein sequence ID" value="GFG62088.1"/>
    <property type="molecule type" value="Genomic_DNA"/>
</dbReference>
<dbReference type="AlphaFoldDB" id="A0A7I9WXD6"/>
<accession>A0A7I9WXD6</accession>
<evidence type="ECO:0000256" key="1">
    <source>
        <dbReference type="ARBA" id="ARBA00006594"/>
    </source>
</evidence>
<proteinExistence type="inferred from homology"/>
<keyword evidence="7" id="KW-1185">Reference proteome</keyword>
<evidence type="ECO:0000256" key="2">
    <source>
        <dbReference type="ARBA" id="ARBA00022603"/>
    </source>
</evidence>
<dbReference type="GO" id="GO:0003677">
    <property type="term" value="F:DNA binding"/>
    <property type="evidence" value="ECO:0007669"/>
    <property type="project" value="InterPro"/>
</dbReference>
<feature type="domain" description="DNA methylase N-4/N-6" evidence="5">
    <location>
        <begin position="2"/>
        <end position="257"/>
    </location>
</feature>
<reference evidence="6 7" key="1">
    <citation type="journal article" date="2019" name="Emerg. Microbes Infect.">
        <title>Comprehensive subspecies identification of 175 nontuberculous mycobacteria species based on 7547 genomic profiles.</title>
        <authorList>
            <person name="Matsumoto Y."/>
            <person name="Kinjo T."/>
            <person name="Motooka D."/>
            <person name="Nabeya D."/>
            <person name="Jung N."/>
            <person name="Uechi K."/>
            <person name="Horii T."/>
            <person name="Iida T."/>
            <person name="Fujita J."/>
            <person name="Nakamura S."/>
        </authorList>
    </citation>
    <scope>NUCLEOTIDE SEQUENCE [LARGE SCALE GENOMIC DNA]</scope>
    <source>
        <strain evidence="6 7">JCM 13392</strain>
    </source>
</reference>
<name>A0A7I9WXD6_9MYCO</name>
<dbReference type="PRINTS" id="PR00506">
    <property type="entry name" value="D21N6MTFRASE"/>
</dbReference>
<protein>
    <recommendedName>
        <fullName evidence="5">DNA methylase N-4/N-6 domain-containing protein</fullName>
    </recommendedName>
</protein>
<gene>
    <name evidence="6" type="ORF">MMUR_62240</name>
</gene>
<sequence>MDLIYADPPFNSNRDYATFADTWRWDPAAYTDTVAAAAHRPAQVLEVMHTLLGPGPQLAYLVHLVPRLVQLHRVLARTGSLYLHCDPTMSHYAKVALDALFAEDAGGFLNEIVWSYRTGGAGKRWFGRKHDVLLLYVKDVAAHTFNAGKEKSYLTHRYGFKNVEIHREPAPDSRYYTMVGLRDVWSIDALRGNQAEALGYPTQKPLALLRRIVTVSSNPGDLVLDPYCGSGTTLVAARELGRSWLGIDISATAVELTAQRVRS</sequence>
<dbReference type="Gene3D" id="3.40.50.150">
    <property type="entry name" value="Vaccinia Virus protein VP39"/>
    <property type="match status" value="1"/>
</dbReference>
<comment type="similarity">
    <text evidence="1">Belongs to the N(4)/N(6)-methyltransferase family.</text>
</comment>
<evidence type="ECO:0000256" key="3">
    <source>
        <dbReference type="ARBA" id="ARBA00022679"/>
    </source>
</evidence>
<evidence type="ECO:0000259" key="5">
    <source>
        <dbReference type="Pfam" id="PF01555"/>
    </source>
</evidence>
<dbReference type="InterPro" id="IPR002941">
    <property type="entry name" value="DNA_methylase_N4/N6"/>
</dbReference>
<dbReference type="SUPFAM" id="SSF53335">
    <property type="entry name" value="S-adenosyl-L-methionine-dependent methyltransferases"/>
    <property type="match status" value="1"/>
</dbReference>
<dbReference type="GO" id="GO:0005737">
    <property type="term" value="C:cytoplasm"/>
    <property type="evidence" value="ECO:0007669"/>
    <property type="project" value="TreeGrafter"/>
</dbReference>
<dbReference type="GO" id="GO:0008170">
    <property type="term" value="F:N-methyltransferase activity"/>
    <property type="evidence" value="ECO:0007669"/>
    <property type="project" value="InterPro"/>
</dbReference>
<dbReference type="Pfam" id="PF01555">
    <property type="entry name" value="N6_N4_Mtase"/>
    <property type="match status" value="1"/>
</dbReference>
<dbReference type="Proteomes" id="UP000465241">
    <property type="component" value="Unassembled WGS sequence"/>
</dbReference>
<dbReference type="InterPro" id="IPR029063">
    <property type="entry name" value="SAM-dependent_MTases_sf"/>
</dbReference>
<evidence type="ECO:0000313" key="7">
    <source>
        <dbReference type="Proteomes" id="UP000465241"/>
    </source>
</evidence>
<dbReference type="PANTHER" id="PTHR13370">
    <property type="entry name" value="RNA METHYLASE-RELATED"/>
    <property type="match status" value="1"/>
</dbReference>
<dbReference type="PANTHER" id="PTHR13370:SF24">
    <property type="entry name" value="TYPE III RESTRICTION-MODIFICATION ENZYME STYLTI MOD SUBUNIT"/>
    <property type="match status" value="1"/>
</dbReference>
<organism evidence="6 7">
    <name type="scientific">Mycolicibacterium murale</name>
    <dbReference type="NCBI Taxonomy" id="182220"/>
    <lineage>
        <taxon>Bacteria</taxon>
        <taxon>Bacillati</taxon>
        <taxon>Actinomycetota</taxon>
        <taxon>Actinomycetes</taxon>
        <taxon>Mycobacteriales</taxon>
        <taxon>Mycobacteriaceae</taxon>
        <taxon>Mycolicibacterium</taxon>
    </lineage>
</organism>
<dbReference type="InterPro" id="IPR002052">
    <property type="entry name" value="DNA_methylase_N6_adenine_CS"/>
</dbReference>